<feature type="transmembrane region" description="Helical" evidence="2">
    <location>
        <begin position="1823"/>
        <end position="1840"/>
    </location>
</feature>
<name>A0ABU0E413_9FIRM</name>
<evidence type="ECO:0000313" key="4">
    <source>
        <dbReference type="Proteomes" id="UP001230220"/>
    </source>
</evidence>
<dbReference type="RefSeq" id="WP_307408199.1">
    <property type="nucleotide sequence ID" value="NZ_JAUSUR010000003.1"/>
</dbReference>
<keyword evidence="2" id="KW-1133">Transmembrane helix</keyword>
<comment type="subcellular location">
    <subcellularLocation>
        <location evidence="1">Cell envelope</location>
    </subcellularLocation>
</comment>
<dbReference type="Gene3D" id="2.60.40.4270">
    <property type="entry name" value="Listeria-Bacteroides repeat domain"/>
    <property type="match status" value="10"/>
</dbReference>
<dbReference type="Proteomes" id="UP001230220">
    <property type="component" value="Unassembled WGS sequence"/>
</dbReference>
<sequence length="1848" mass="201823">MKKDSKKIKKTSALFLVLAILMGALIPSLNIDIGAVNSSDYGVAVSARASTTSYQTFTNPRNSTSPGEFMVYLDVTIEEEGVSGGYIDVPLTYQTPSTYTDPGVGDFFIYNQSKTEAAFGNYVDSSSIENIDGVDVIRIYLNDNLMQGSQTLVLYFDFNTAYDGKVAFGETLWNINATSYANDDSDITQKSDEATTITVKSSGSNSLTAGATNLSHPSGEWAEGTINQRLSWSYQQSYENLMNDSGTNYLYFDVPKGSTVTNASSNSFVYNSTYTETGTGVEYDRYIKTVTSTTGWNSLNFNGNTGYKFLQIDFSIIVPTGYVTGDSFTIKRGINLDLINTGVVTKEGSVTYNVVDEKDWDFYAPTALGHSTGGTLIYTHVDVGDGMTDHYAVATSGKAQTYVSLGWTAYNHSSSFKNTGTTKTVEGTSLVLENNNTESAKINFGKVRVVAFRKDNSKTWNQYKLTYYFDDGSTHVETVTPTTTGNSQTLEFTPPTQSWDTKYITKIVVDAMGNDASDENNKGDLLSGNGFSLGYIAKSWPDKKWPDGTIITESEGVPIDAVYSWFSEDRITVNTRENTSKVANYYVVDESIYPTVSISGNSLTGRFPSDTLDMIISAKVDVSRGPDTKWDSPYIAARIPKELELVSGTGTTLTDTVTTTNYGVTVTLVSSDTKYNYYAFQSESGYSAPTTKDASSFTIPFQLKIKDGTSVGTYSIDSVVMTSYGTSGELKKSFDVIDVLDKNNLPSEQSLSSYGLSNGDNYHYATNACDITVVRKSDMQANTHIKSSLTNDTYVTSSIVAAEHNTDVTMKLSITNNGNVDLKDLKLYDVLPQDGDSRGSSGGTTLKSVSVSGASPTIYYTDSTTPAALGTALQGFVTTGWSTNAADATGATAFYVDFGSLIVEPGDTIEVILTFAVPGPVGTDQTAYNQFAYSAKTTSNDGQIDLVAPIKGFTTESKTIQYEKNTPSTIVSGSEVENFPEYAFVTKTGNDDETATITSTIPTLTGYTFKEWNTKANGTGDSYEDGDTESFGTESTLTFYAIWTANEYAINYDLDDGIHLGNPTTYTFGTGVSSFTDAWKLNHRFDGWYTDASFTTKITDISNTSTGVVNLYAKFVPQYTVTYDGKNNTSGAVPTDITKYETDDTITVQDNTGDLKRTGYTFKGWTTTSDGSGTVYNVGDTITVTNANVTLYAKWQANEYDITYELDGGTNDSSNPSKYTYAVGVTSFENPTKDNFRFDGWYDDDDFATATKITYISTTKAGEVTLYAKWVKQYNVSYDDNDSTSGTVPVDATKYETGNSVTVKGNTGTLEKTGHTFKGWTTASDGSGTVYEAGNTITIASSNITLYAKWEANKYDVIYELDGGTNDLANPIKYTYGVGVTSFEEPTKTGYTFKGWYDTATFDSEITDISETQLGTVSLYAKWEVNKYDIIYELDGGVNDSANPAKYTYGIGVTSFEEPTKEGHTFKGWYDTATFDNEIIDISITQLGAVTLYTKWEVNDYDVIYELDGGDNHTNNPSTYTYGVGVTAFEEATKEGHTFKGWHDSVACDNEITDISSTKTGTVTLYAKWEVNDYTINYHLDGGNNSNNNPSSYTYGIGVSSFEEATREGYTFLGWYDSALIAGTLVTDISDTSIGEVDLYAKWVPNKYAINYELDGGVNHKDNPNEYTYGVGVISFNNPTKEGYVFDGWYTVARTSTPITSILDTSIGDVTLYARWTPSTSVIYKVEHYKEQKDGSYELADTDTLKGTTGSIVTANAKTYEGYKLDKEVQETIESGEVAADGTLVLKLYYKQDKGLTMTTKPSVAARPSTGVGVDTADMTNPIVYIGMMLVSLLSLFYVANRRKELKK</sequence>
<evidence type="ECO:0000256" key="2">
    <source>
        <dbReference type="SAM" id="Phobius"/>
    </source>
</evidence>
<reference evidence="3 4" key="1">
    <citation type="submission" date="2023-07" db="EMBL/GenBank/DDBJ databases">
        <title>Genomic Encyclopedia of Type Strains, Phase IV (KMG-IV): sequencing the most valuable type-strain genomes for metagenomic binning, comparative biology and taxonomic classification.</title>
        <authorList>
            <person name="Goeker M."/>
        </authorList>
    </citation>
    <scope>NUCLEOTIDE SEQUENCE [LARGE SCALE GENOMIC DNA]</scope>
    <source>
        <strain evidence="3 4">DSM 16784</strain>
    </source>
</reference>
<dbReference type="EMBL" id="JAUSUR010000003">
    <property type="protein sequence ID" value="MDQ0361461.1"/>
    <property type="molecule type" value="Genomic_DNA"/>
</dbReference>
<proteinExistence type="predicted"/>
<organism evidence="3 4">
    <name type="scientific">Breznakia pachnodae</name>
    <dbReference type="NCBI Taxonomy" id="265178"/>
    <lineage>
        <taxon>Bacteria</taxon>
        <taxon>Bacillati</taxon>
        <taxon>Bacillota</taxon>
        <taxon>Erysipelotrichia</taxon>
        <taxon>Erysipelotrichales</taxon>
        <taxon>Erysipelotrichaceae</taxon>
        <taxon>Breznakia</taxon>
    </lineage>
</organism>
<dbReference type="Pfam" id="PF09479">
    <property type="entry name" value="Flg_new"/>
    <property type="match status" value="10"/>
</dbReference>
<keyword evidence="4" id="KW-1185">Reference proteome</keyword>
<comment type="caution">
    <text evidence="3">The sequence shown here is derived from an EMBL/GenBank/DDBJ whole genome shotgun (WGS) entry which is preliminary data.</text>
</comment>
<dbReference type="NCBIfam" id="TIGR02543">
    <property type="entry name" value="List_Bact_rpt"/>
    <property type="match status" value="9"/>
</dbReference>
<keyword evidence="2" id="KW-0812">Transmembrane</keyword>
<gene>
    <name evidence="3" type="ORF">J2S15_002208</name>
</gene>
<dbReference type="InterPro" id="IPR042229">
    <property type="entry name" value="Listeria/Bacterioides_rpt_sf"/>
</dbReference>
<evidence type="ECO:0000256" key="1">
    <source>
        <dbReference type="ARBA" id="ARBA00004196"/>
    </source>
</evidence>
<evidence type="ECO:0000313" key="3">
    <source>
        <dbReference type="EMBL" id="MDQ0361461.1"/>
    </source>
</evidence>
<keyword evidence="2" id="KW-0472">Membrane</keyword>
<protein>
    <submittedName>
        <fullName evidence="3">Repeat protein (TIGR02543 family)</fullName>
    </submittedName>
</protein>
<dbReference type="InterPro" id="IPR013378">
    <property type="entry name" value="InlB-like_B-rpt"/>
</dbReference>
<accession>A0ABU0E413</accession>